<keyword evidence="1" id="KW-0238">DNA-binding</keyword>
<name>A0A515EUP6_9BURK</name>
<accession>A0A515EUP6</accession>
<dbReference type="Proteomes" id="UP000317365">
    <property type="component" value="Chromosome"/>
</dbReference>
<dbReference type="EMBL" id="CP036282">
    <property type="protein sequence ID" value="QDL56329.1"/>
    <property type="molecule type" value="Genomic_DNA"/>
</dbReference>
<reference evidence="2" key="1">
    <citation type="submission" date="2019-02" db="EMBL/GenBank/DDBJ databases">
        <title>Complete genome sequence of Rhodoferax sp. Gr-4.</title>
        <authorList>
            <person name="Jin L."/>
        </authorList>
    </citation>
    <scope>NUCLEOTIDE SEQUENCE [LARGE SCALE GENOMIC DNA]</scope>
    <source>
        <strain evidence="2">Gr-4</strain>
    </source>
</reference>
<gene>
    <name evidence="1" type="ORF">EXZ61_20415</name>
</gene>
<dbReference type="SUPFAM" id="SSF46955">
    <property type="entry name" value="Putative DNA-binding domain"/>
    <property type="match status" value="1"/>
</dbReference>
<dbReference type="GO" id="GO:0003677">
    <property type="term" value="F:DNA binding"/>
    <property type="evidence" value="ECO:0007669"/>
    <property type="project" value="UniProtKB-KW"/>
</dbReference>
<dbReference type="InterPro" id="IPR009061">
    <property type="entry name" value="DNA-bd_dom_put_sf"/>
</dbReference>
<keyword evidence="2" id="KW-1185">Reference proteome</keyword>
<sequence>MNHPAQLLSTQELAARWGRTEASIAMARSVGVGPCFTKVGGQIRYAVDEVQRFERACLFFEPAEVALQTVR</sequence>
<dbReference type="AlphaFoldDB" id="A0A515EUP6"/>
<evidence type="ECO:0000313" key="1">
    <source>
        <dbReference type="EMBL" id="QDL56329.1"/>
    </source>
</evidence>
<dbReference type="RefSeq" id="WP_142813768.1">
    <property type="nucleotide sequence ID" value="NZ_CP036282.1"/>
</dbReference>
<evidence type="ECO:0000313" key="2">
    <source>
        <dbReference type="Proteomes" id="UP000317365"/>
    </source>
</evidence>
<protein>
    <submittedName>
        <fullName evidence="1">DNA-binding protein</fullName>
    </submittedName>
</protein>
<proteinExistence type="predicted"/>
<reference evidence="2" key="2">
    <citation type="journal article" date="2020" name="Int. J. Syst. Evol. Microbiol.">
        <title>Genomic insights into a novel species Rhodoferax aquaticus sp. nov., isolated from freshwater.</title>
        <authorList>
            <person name="Li T."/>
            <person name="Zhuo Y."/>
            <person name="Jin C.Z."/>
            <person name="Wu X."/>
            <person name="Ko S.R."/>
            <person name="Jin F.J."/>
            <person name="Ahn C.Y."/>
            <person name="Oh H.M."/>
            <person name="Lee H.G."/>
            <person name="Jin L."/>
        </authorList>
    </citation>
    <scope>NUCLEOTIDE SEQUENCE [LARGE SCALE GENOMIC DNA]</scope>
    <source>
        <strain evidence="2">Gr-4</strain>
    </source>
</reference>
<organism evidence="1 2">
    <name type="scientific">Rhodoferax aquaticus</name>
    <dbReference type="NCBI Taxonomy" id="2527691"/>
    <lineage>
        <taxon>Bacteria</taxon>
        <taxon>Pseudomonadati</taxon>
        <taxon>Pseudomonadota</taxon>
        <taxon>Betaproteobacteria</taxon>
        <taxon>Burkholderiales</taxon>
        <taxon>Comamonadaceae</taxon>
        <taxon>Rhodoferax</taxon>
    </lineage>
</organism>
<dbReference type="KEGG" id="rhg:EXZ61_20415"/>